<dbReference type="EMBL" id="MU003511">
    <property type="protein sequence ID" value="KAF2469546.1"/>
    <property type="molecule type" value="Genomic_DNA"/>
</dbReference>
<organism evidence="1 2">
    <name type="scientific">Lindgomyces ingoldianus</name>
    <dbReference type="NCBI Taxonomy" id="673940"/>
    <lineage>
        <taxon>Eukaryota</taxon>
        <taxon>Fungi</taxon>
        <taxon>Dikarya</taxon>
        <taxon>Ascomycota</taxon>
        <taxon>Pezizomycotina</taxon>
        <taxon>Dothideomycetes</taxon>
        <taxon>Pleosporomycetidae</taxon>
        <taxon>Pleosporales</taxon>
        <taxon>Lindgomycetaceae</taxon>
        <taxon>Lindgomyces</taxon>
    </lineage>
</organism>
<dbReference type="Proteomes" id="UP000799755">
    <property type="component" value="Unassembled WGS sequence"/>
</dbReference>
<gene>
    <name evidence="1" type="ORF">BDR25DRAFT_356258</name>
</gene>
<accession>A0ACB6QRI6</accession>
<evidence type="ECO:0000313" key="2">
    <source>
        <dbReference type="Proteomes" id="UP000799755"/>
    </source>
</evidence>
<name>A0ACB6QRI6_9PLEO</name>
<comment type="caution">
    <text evidence="1">The sequence shown here is derived from an EMBL/GenBank/DDBJ whole genome shotgun (WGS) entry which is preliminary data.</text>
</comment>
<protein>
    <submittedName>
        <fullName evidence="1">Uncharacterized protein</fullName>
    </submittedName>
</protein>
<proteinExistence type="predicted"/>
<keyword evidence="2" id="KW-1185">Reference proteome</keyword>
<reference evidence="1" key="1">
    <citation type="journal article" date="2020" name="Stud. Mycol.">
        <title>101 Dothideomycetes genomes: a test case for predicting lifestyles and emergence of pathogens.</title>
        <authorList>
            <person name="Haridas S."/>
            <person name="Albert R."/>
            <person name="Binder M."/>
            <person name="Bloem J."/>
            <person name="Labutti K."/>
            <person name="Salamov A."/>
            <person name="Andreopoulos B."/>
            <person name="Baker S."/>
            <person name="Barry K."/>
            <person name="Bills G."/>
            <person name="Bluhm B."/>
            <person name="Cannon C."/>
            <person name="Castanera R."/>
            <person name="Culley D."/>
            <person name="Daum C."/>
            <person name="Ezra D."/>
            <person name="Gonzalez J."/>
            <person name="Henrissat B."/>
            <person name="Kuo A."/>
            <person name="Liang C."/>
            <person name="Lipzen A."/>
            <person name="Lutzoni F."/>
            <person name="Magnuson J."/>
            <person name="Mondo S."/>
            <person name="Nolan M."/>
            <person name="Ohm R."/>
            <person name="Pangilinan J."/>
            <person name="Park H.-J."/>
            <person name="Ramirez L."/>
            <person name="Alfaro M."/>
            <person name="Sun H."/>
            <person name="Tritt A."/>
            <person name="Yoshinaga Y."/>
            <person name="Zwiers L.-H."/>
            <person name="Turgeon B."/>
            <person name="Goodwin S."/>
            <person name="Spatafora J."/>
            <person name="Crous P."/>
            <person name="Grigoriev I."/>
        </authorList>
    </citation>
    <scope>NUCLEOTIDE SEQUENCE</scope>
    <source>
        <strain evidence="1">ATCC 200398</strain>
    </source>
</reference>
<sequence length="532" mass="59540">MKGAFADLDPHCLSRELFLSNPKSSALNVTLAQECGTARRVQCVDKLMHSWFPGSRILRRNKATYCIMRSRIYLGFNAEGRGQDTCLRFAVATSPFQPARSSSKVVWGFRMQPSLEKVRDACDRCHSKKLKCERFGAKCNRCDQQGLACIFSARRPYDTSKRIRMSRQHSITHTIETPFTPPFAANENIGRGANQVQTWNVDDFNSILSVHTPTELPALLSRSVEANRIWGDDRVFAERSGRGSIVSSSPPAHFRGMDENMIRDDLLSSSRSVINPIADVAIAIFQIIELDNIRLQPDSPILVEVPSGHPDLYAHTFNNSQSLVQVLCTSYIPYDKSDRDKIPDAVDDAEILLVLSCFTKLLARYDKIFTCWLSLIESVLHPQDLFAPVLKDTILQLLPPISIGMFLAPTCHVAQLQLILEVSGNMFQELSQCLERVVASISGRDPMARAGVITHVSDTTAELVMSRERAVRAKKGMLLQRIKDQGVQKKVEVLLSPSEIGRAGITLSGDMLYERRDVLLANLPERLRSENP</sequence>
<evidence type="ECO:0000313" key="1">
    <source>
        <dbReference type="EMBL" id="KAF2469546.1"/>
    </source>
</evidence>